<feature type="domain" description="Protein kinase" evidence="20">
    <location>
        <begin position="211"/>
        <end position="492"/>
    </location>
</feature>
<dbReference type="Gramene" id="rna10998">
    <property type="protein sequence ID" value="RHN74869.1"/>
    <property type="gene ID" value="gene10998"/>
</dbReference>
<evidence type="ECO:0000256" key="1">
    <source>
        <dbReference type="ARBA" id="ARBA00004479"/>
    </source>
</evidence>
<keyword evidence="6 21" id="KW-0808">Transferase</keyword>
<evidence type="ECO:0000256" key="6">
    <source>
        <dbReference type="ARBA" id="ARBA00022679"/>
    </source>
</evidence>
<dbReference type="FunFam" id="3.80.10.10:FF:000433">
    <property type="entry name" value="Putative LRR receptor-like serine/threonine-protein kinase isoform A"/>
    <property type="match status" value="1"/>
</dbReference>
<comment type="caution">
    <text evidence="21">The sequence shown here is derived from an EMBL/GenBank/DDBJ whole genome shotgun (WGS) entry which is preliminary data.</text>
</comment>
<dbReference type="InterPro" id="IPR008271">
    <property type="entry name" value="Ser/Thr_kinase_AS"/>
</dbReference>
<keyword evidence="14 19" id="KW-0472">Membrane</keyword>
<dbReference type="CDD" id="cd14066">
    <property type="entry name" value="STKc_IRAK"/>
    <property type="match status" value="2"/>
</dbReference>
<evidence type="ECO:0000256" key="17">
    <source>
        <dbReference type="ARBA" id="ARBA00047899"/>
    </source>
</evidence>
<evidence type="ECO:0000256" key="15">
    <source>
        <dbReference type="ARBA" id="ARBA00023170"/>
    </source>
</evidence>
<evidence type="ECO:0000259" key="20">
    <source>
        <dbReference type="PROSITE" id="PS50011"/>
    </source>
</evidence>
<dbReference type="Gene3D" id="3.80.10.10">
    <property type="entry name" value="Ribonuclease Inhibitor"/>
    <property type="match status" value="3"/>
</dbReference>
<feature type="transmembrane region" description="Helical" evidence="19">
    <location>
        <begin position="150"/>
        <end position="173"/>
    </location>
</feature>
<feature type="transmembrane region" description="Helical" evidence="19">
    <location>
        <begin position="1119"/>
        <end position="1141"/>
    </location>
</feature>
<evidence type="ECO:0000256" key="7">
    <source>
        <dbReference type="ARBA" id="ARBA00022692"/>
    </source>
</evidence>
<dbReference type="InterPro" id="IPR021720">
    <property type="entry name" value="Malectin_dom"/>
</dbReference>
<accession>A0A396J9C0</accession>
<dbReference type="InterPro" id="IPR000719">
    <property type="entry name" value="Prot_kinase_dom"/>
</dbReference>
<keyword evidence="3" id="KW-0723">Serine/threonine-protein kinase</keyword>
<evidence type="ECO:0000256" key="5">
    <source>
        <dbReference type="ARBA" id="ARBA00022614"/>
    </source>
</evidence>
<evidence type="ECO:0000256" key="14">
    <source>
        <dbReference type="ARBA" id="ARBA00023136"/>
    </source>
</evidence>
<dbReference type="SUPFAM" id="SSF56112">
    <property type="entry name" value="Protein kinase-like (PK-like)"/>
    <property type="match status" value="2"/>
</dbReference>
<sequence>MDSDQLRTYSTRHISKLTMVDAQLYTSARVSPNSLTYYGFCLANGSYTVKLHFAEIMFTNDQTYGSLGRRVFDIYLQGNPVKKDFNIAEEAGGVGKKIIKQFNDIVVTSNTLEIRLYWAGKGTKSLPNRSVYGPLISAISVESDSPSGSITAGAVVGIVFAAIVIIILVFGILRWKGSFGKKNYLARELNSLDLQTGIFTLRQIKAATNNFDISNKIGEGGFGPVYKGCLPNGTLVAVKQLSSKSKQGNREFLNEIGMISALQHPYLVKLHGCCVEGDQLLLIYEYLENNSLARALFGPAEHQIKLDWSIRQKICIGIARGLAYLHEESRLKVVHRDIKATNVLLDKDLEPKISDFGLAKLDEEDNTHISTKIAGTYGYMAPEYAMHGYLTDKADVYSFGIVALEIVSGKSNTLYRSKEQAFYLLDWAHLLKDRGDLMELVDRRLGLDFDKNEAMVMINVALLCTNVTSNLRPPMSSVVSMLEGRTVVPEFVSDSSEVMDEKNMEVLRQYYYQMEENSTSKSQTQSQSLLIDGPWTATSSSAVDLYPKALEVIAKSLGKNDWNFDIDPCSNQPNWATPKPAHPSPRLNIVENNVTCNCSISADNFCHVVEITLKGQNLPGTLPPELNRLRYLQIIDFSRNYLNGTIPKEWGSMMNIRNISLPSNRLTGSIPVEIANISTLIQLDLTANQMSGIIPRELGNLTQIRTLKMSSNNFTGELPATLAKLTTLRDFEISDNQFSGKVPDFIKNWTNIGTLTIQGSGLSGPIPSEISLLRNLSELRISDLNGLEYSPLPPLDNMPLLKNLILRNCKINGTLPKYLGTIPTLKHLDLSFNNISGTIPDTFDDINGAKFIFLTGNLLTGSVPAWKKNVDVDLSYNNLSISQGNQICQSDKLNLFSPSLAHNDIGTVSCLRDCPKSLYSLYINCGGKHAIVKKRSYDDDSDSSGAAKFHVSPTGNWAFSSTGIFIDGDQLGETYFPRNITTLTMADTELYMTARGSPISLTYYAFCLANGGYTVNLHFAEIMFTDDQTYASLGRRVFDIYLQGNPVQKDFNIAKEAGGVGKKVIKQFKDIVVSSNTLEIRLYWAGKGTQSLPNRSVYGPLISAISVESDSPPGSISTVAVVGIVVAAIVIIILVFGILWWKGCFGKKNSLARELNSLDVQTGIFTLRQIKAATDNFDVSNKIGEGGFGPVYKGCLPNGTLIAVKQLSSKSKQGNREFLNEIGMISALQHPYLVKLHGCCVEGDQLMLVYEYLENNSLARALFGPEEHQIKLDWSRRQKICVGIAKGLAYLHEESRLKVVHRDIKATNVLLDTNLDPKISDFGLAKLDEEDNTHISTRIVGTYGYMAPEYAMHGKLTDKADVYSFGIVALEIVSGRSNTMYRSKEEAFYLLEWAQLLHERGDLLEIVDKRLGSDFNKKEAMVMINVGLLCTNDTSNLRPPMSSVVSMLEGRTVVPEFVSESNEVMDEKKLQEMSQYYSQIDENSKVSKSQSRSLSIKDQCTGSCPLDSSSWDEKN</sequence>
<proteinExistence type="predicted"/>
<keyword evidence="12" id="KW-0067">ATP-binding</keyword>
<dbReference type="FunFam" id="1.10.510.10:FF:000044">
    <property type="entry name" value="Putative LRR receptor-like serine/threonine-protein kinase"/>
    <property type="match status" value="2"/>
</dbReference>
<evidence type="ECO:0000313" key="21">
    <source>
        <dbReference type="EMBL" id="RHN74869.1"/>
    </source>
</evidence>
<evidence type="ECO:0000256" key="3">
    <source>
        <dbReference type="ARBA" id="ARBA00022527"/>
    </source>
</evidence>
<name>A0A396J9C0_MEDTR</name>
<dbReference type="SUPFAM" id="SSF52058">
    <property type="entry name" value="L domain-like"/>
    <property type="match status" value="1"/>
</dbReference>
<organism evidence="21 22">
    <name type="scientific">Medicago truncatula</name>
    <name type="common">Barrel medic</name>
    <name type="synonym">Medicago tribuloides</name>
    <dbReference type="NCBI Taxonomy" id="3880"/>
    <lineage>
        <taxon>Eukaryota</taxon>
        <taxon>Viridiplantae</taxon>
        <taxon>Streptophyta</taxon>
        <taxon>Embryophyta</taxon>
        <taxon>Tracheophyta</taxon>
        <taxon>Spermatophyta</taxon>
        <taxon>Magnoliopsida</taxon>
        <taxon>eudicotyledons</taxon>
        <taxon>Gunneridae</taxon>
        <taxon>Pentapetalae</taxon>
        <taxon>rosids</taxon>
        <taxon>fabids</taxon>
        <taxon>Fabales</taxon>
        <taxon>Fabaceae</taxon>
        <taxon>Papilionoideae</taxon>
        <taxon>50 kb inversion clade</taxon>
        <taxon>NPAAA clade</taxon>
        <taxon>Hologalegina</taxon>
        <taxon>IRL clade</taxon>
        <taxon>Trifolieae</taxon>
        <taxon>Medicago</taxon>
    </lineage>
</organism>
<dbReference type="InterPro" id="IPR032675">
    <property type="entry name" value="LRR_dom_sf"/>
</dbReference>
<gene>
    <name evidence="21" type="ORF">MtrunA17_Chr2g0314991</name>
</gene>
<dbReference type="Gene3D" id="2.60.120.430">
    <property type="entry name" value="Galactose-binding lectin"/>
    <property type="match status" value="2"/>
</dbReference>
<dbReference type="PANTHER" id="PTHR48006">
    <property type="entry name" value="LEUCINE-RICH REPEAT-CONTAINING PROTEIN DDB_G0281931-RELATED"/>
    <property type="match status" value="1"/>
</dbReference>
<dbReference type="FunFam" id="3.30.200.20:FF:000217">
    <property type="entry name" value="probable LRR receptor-like serine/threonine-protein kinase At1g53430"/>
    <property type="match status" value="2"/>
</dbReference>
<evidence type="ECO:0000256" key="9">
    <source>
        <dbReference type="ARBA" id="ARBA00022737"/>
    </source>
</evidence>
<evidence type="ECO:0000256" key="4">
    <source>
        <dbReference type="ARBA" id="ARBA00022553"/>
    </source>
</evidence>
<comment type="catalytic activity">
    <reaction evidence="18">
        <text>L-seryl-[protein] + ATP = O-phospho-L-seryl-[protein] + ADP + H(+)</text>
        <dbReference type="Rhea" id="RHEA:17989"/>
        <dbReference type="Rhea" id="RHEA-COMP:9863"/>
        <dbReference type="Rhea" id="RHEA-COMP:11604"/>
        <dbReference type="ChEBI" id="CHEBI:15378"/>
        <dbReference type="ChEBI" id="CHEBI:29999"/>
        <dbReference type="ChEBI" id="CHEBI:30616"/>
        <dbReference type="ChEBI" id="CHEBI:83421"/>
        <dbReference type="ChEBI" id="CHEBI:456216"/>
        <dbReference type="EC" id="2.7.11.1"/>
    </reaction>
</comment>
<dbReference type="GO" id="GO:0004674">
    <property type="term" value="F:protein serine/threonine kinase activity"/>
    <property type="evidence" value="ECO:0007669"/>
    <property type="project" value="UniProtKB-KW"/>
</dbReference>
<dbReference type="FunFam" id="2.60.120.430:FF:000004">
    <property type="entry name" value="Putative leucine-rich repeat receptor-like serine/threonine-protein kinase"/>
    <property type="match status" value="2"/>
</dbReference>
<dbReference type="InterPro" id="IPR055414">
    <property type="entry name" value="LRR_R13L4/SHOC2-like"/>
</dbReference>
<dbReference type="PANTHER" id="PTHR48006:SF54">
    <property type="entry name" value="LRR RECEPTOR-LIKE KINASE"/>
    <property type="match status" value="1"/>
</dbReference>
<dbReference type="GO" id="GO:0016020">
    <property type="term" value="C:membrane"/>
    <property type="evidence" value="ECO:0007669"/>
    <property type="project" value="UniProtKB-SubCell"/>
</dbReference>
<dbReference type="InterPro" id="IPR051824">
    <property type="entry name" value="LRR_Rcpt-Like_S/T_Kinase"/>
</dbReference>
<feature type="domain" description="Protein kinase" evidence="20">
    <location>
        <begin position="1177"/>
        <end position="1429"/>
    </location>
</feature>
<keyword evidence="13 19" id="KW-1133">Transmembrane helix</keyword>
<dbReference type="PROSITE" id="PS00108">
    <property type="entry name" value="PROTEIN_KINASE_ST"/>
    <property type="match status" value="2"/>
</dbReference>
<dbReference type="EMBL" id="PSQE01000002">
    <property type="protein sequence ID" value="RHN74869.1"/>
    <property type="molecule type" value="Genomic_DNA"/>
</dbReference>
<dbReference type="Gene3D" id="1.10.510.10">
    <property type="entry name" value="Transferase(Phosphotransferase) domain 1"/>
    <property type="match status" value="2"/>
</dbReference>
<keyword evidence="11" id="KW-0418">Kinase</keyword>
<keyword evidence="7 19" id="KW-0812">Transmembrane</keyword>
<evidence type="ECO:0000256" key="13">
    <source>
        <dbReference type="ARBA" id="ARBA00022989"/>
    </source>
</evidence>
<keyword evidence="8" id="KW-0732">Signal</keyword>
<dbReference type="InterPro" id="IPR001245">
    <property type="entry name" value="Ser-Thr/Tyr_kinase_cat_dom"/>
</dbReference>
<dbReference type="EC" id="2.7.11.1" evidence="2"/>
<evidence type="ECO:0000256" key="19">
    <source>
        <dbReference type="SAM" id="Phobius"/>
    </source>
</evidence>
<keyword evidence="4" id="KW-0597">Phosphoprotein</keyword>
<evidence type="ECO:0000256" key="12">
    <source>
        <dbReference type="ARBA" id="ARBA00022840"/>
    </source>
</evidence>
<reference evidence="22" key="1">
    <citation type="journal article" date="2018" name="Nat. Plants">
        <title>Whole-genome landscape of Medicago truncatula symbiotic genes.</title>
        <authorList>
            <person name="Pecrix Y."/>
            <person name="Staton S.E."/>
            <person name="Sallet E."/>
            <person name="Lelandais-Briere C."/>
            <person name="Moreau S."/>
            <person name="Carrere S."/>
            <person name="Blein T."/>
            <person name="Jardinaud M.F."/>
            <person name="Latrasse D."/>
            <person name="Zouine M."/>
            <person name="Zahm M."/>
            <person name="Kreplak J."/>
            <person name="Mayjonade B."/>
            <person name="Satge C."/>
            <person name="Perez M."/>
            <person name="Cauet S."/>
            <person name="Marande W."/>
            <person name="Chantry-Darmon C."/>
            <person name="Lopez-Roques C."/>
            <person name="Bouchez O."/>
            <person name="Berard A."/>
            <person name="Debelle F."/>
            <person name="Munos S."/>
            <person name="Bendahmane A."/>
            <person name="Berges H."/>
            <person name="Niebel A."/>
            <person name="Buitink J."/>
            <person name="Frugier F."/>
            <person name="Benhamed M."/>
            <person name="Crespi M."/>
            <person name="Gouzy J."/>
            <person name="Gamas P."/>
        </authorList>
    </citation>
    <scope>NUCLEOTIDE SEQUENCE [LARGE SCALE GENOMIC DNA]</scope>
    <source>
        <strain evidence="22">cv. Jemalong A17</strain>
    </source>
</reference>
<dbReference type="Proteomes" id="UP000265566">
    <property type="component" value="Chromosome 2"/>
</dbReference>
<comment type="catalytic activity">
    <reaction evidence="17">
        <text>L-threonyl-[protein] + ATP = O-phospho-L-threonyl-[protein] + ADP + H(+)</text>
        <dbReference type="Rhea" id="RHEA:46608"/>
        <dbReference type="Rhea" id="RHEA-COMP:11060"/>
        <dbReference type="Rhea" id="RHEA-COMP:11605"/>
        <dbReference type="ChEBI" id="CHEBI:15378"/>
        <dbReference type="ChEBI" id="CHEBI:30013"/>
        <dbReference type="ChEBI" id="CHEBI:30616"/>
        <dbReference type="ChEBI" id="CHEBI:61977"/>
        <dbReference type="ChEBI" id="CHEBI:456216"/>
        <dbReference type="EC" id="2.7.11.1"/>
    </reaction>
</comment>
<evidence type="ECO:0000256" key="8">
    <source>
        <dbReference type="ARBA" id="ARBA00022729"/>
    </source>
</evidence>
<dbReference type="Pfam" id="PF23598">
    <property type="entry name" value="LRR_14"/>
    <property type="match status" value="1"/>
</dbReference>
<dbReference type="GO" id="GO:0005524">
    <property type="term" value="F:ATP binding"/>
    <property type="evidence" value="ECO:0007669"/>
    <property type="project" value="UniProtKB-KW"/>
</dbReference>
<evidence type="ECO:0000256" key="11">
    <source>
        <dbReference type="ARBA" id="ARBA00022777"/>
    </source>
</evidence>
<keyword evidence="5" id="KW-0433">Leucine-rich repeat</keyword>
<dbReference type="Gene3D" id="3.30.200.20">
    <property type="entry name" value="Phosphorylase Kinase, domain 1"/>
    <property type="match status" value="2"/>
</dbReference>
<evidence type="ECO:0000313" key="22">
    <source>
        <dbReference type="Proteomes" id="UP000265566"/>
    </source>
</evidence>
<keyword evidence="9" id="KW-0677">Repeat</keyword>
<dbReference type="SMART" id="SM00220">
    <property type="entry name" value="S_TKc"/>
    <property type="match status" value="2"/>
</dbReference>
<protein>
    <recommendedName>
        <fullName evidence="2">non-specific serine/threonine protein kinase</fullName>
        <ecNumber evidence="2">2.7.11.1</ecNumber>
    </recommendedName>
</protein>
<evidence type="ECO:0000256" key="10">
    <source>
        <dbReference type="ARBA" id="ARBA00022741"/>
    </source>
</evidence>
<dbReference type="Pfam" id="PF07714">
    <property type="entry name" value="PK_Tyr_Ser-Thr"/>
    <property type="match status" value="2"/>
</dbReference>
<dbReference type="FunFam" id="3.80.10.10:FF:000452">
    <property type="entry name" value="Probable LRR receptor-like serine/threonine-protein kinase RFK1"/>
    <property type="match status" value="1"/>
</dbReference>
<dbReference type="PROSITE" id="PS50011">
    <property type="entry name" value="PROTEIN_KINASE_DOM"/>
    <property type="match status" value="2"/>
</dbReference>
<evidence type="ECO:0000256" key="2">
    <source>
        <dbReference type="ARBA" id="ARBA00012513"/>
    </source>
</evidence>
<keyword evidence="10" id="KW-0547">Nucleotide-binding</keyword>
<dbReference type="Pfam" id="PF11721">
    <property type="entry name" value="Malectin"/>
    <property type="match status" value="2"/>
</dbReference>
<keyword evidence="16" id="KW-0325">Glycoprotein</keyword>
<evidence type="ECO:0000256" key="18">
    <source>
        <dbReference type="ARBA" id="ARBA00048679"/>
    </source>
</evidence>
<comment type="subcellular location">
    <subcellularLocation>
        <location evidence="1">Membrane</location>
        <topology evidence="1">Single-pass type I membrane protein</topology>
    </subcellularLocation>
</comment>
<dbReference type="InterPro" id="IPR011009">
    <property type="entry name" value="Kinase-like_dom_sf"/>
</dbReference>
<evidence type="ECO:0000256" key="16">
    <source>
        <dbReference type="ARBA" id="ARBA00023180"/>
    </source>
</evidence>
<keyword evidence="15" id="KW-0675">Receptor</keyword>